<feature type="compositionally biased region" description="Polar residues" evidence="1">
    <location>
        <begin position="132"/>
        <end position="142"/>
    </location>
</feature>
<protein>
    <recommendedName>
        <fullName evidence="2">CTHRC1 C-terminal domain-containing protein</fullName>
    </recommendedName>
</protein>
<organism evidence="3 4">
    <name type="scientific">Porites lobata</name>
    <dbReference type="NCBI Taxonomy" id="104759"/>
    <lineage>
        <taxon>Eukaryota</taxon>
        <taxon>Metazoa</taxon>
        <taxon>Cnidaria</taxon>
        <taxon>Anthozoa</taxon>
        <taxon>Hexacorallia</taxon>
        <taxon>Scleractinia</taxon>
        <taxon>Fungiina</taxon>
        <taxon>Poritidae</taxon>
        <taxon>Porites</taxon>
    </lineage>
</organism>
<gene>
    <name evidence="3" type="ORF">PLOB_00017389</name>
</gene>
<accession>A0ABN8R971</accession>
<evidence type="ECO:0000256" key="1">
    <source>
        <dbReference type="SAM" id="MobiDB-lite"/>
    </source>
</evidence>
<dbReference type="PANTHER" id="PTHR24637">
    <property type="entry name" value="COLLAGEN"/>
    <property type="match status" value="1"/>
</dbReference>
<dbReference type="InterPro" id="IPR008160">
    <property type="entry name" value="Collagen"/>
</dbReference>
<evidence type="ECO:0000259" key="2">
    <source>
        <dbReference type="Pfam" id="PF25815"/>
    </source>
</evidence>
<dbReference type="EMBL" id="CALNXK010000206">
    <property type="protein sequence ID" value="CAH3175925.1"/>
    <property type="molecule type" value="Genomic_DNA"/>
</dbReference>
<dbReference type="Pfam" id="PF25815">
    <property type="entry name" value="CTHRC1_C"/>
    <property type="match status" value="1"/>
</dbReference>
<feature type="region of interest" description="Disordered" evidence="1">
    <location>
        <begin position="21"/>
        <end position="142"/>
    </location>
</feature>
<dbReference type="Proteomes" id="UP001159405">
    <property type="component" value="Unassembled WGS sequence"/>
</dbReference>
<sequence>CTQQTSFGSCGHSACCSAPGIPGIPGNPGPAGSPGNRGTEGPTGPRGNTGDKGSRGKQGPKGDTGPSGSTGLPGSKGEPGIPGRPGPAGPSGKRGPKGTKGLTGNKGDTGPSGPAGQAGSKGEPGARGIQGRQGTPGSANSLRSNWKQCVFKSINDDRDTGLIKECIFKKTSDNTALRVFWNGDFRVGNCHDCCHRWYFTFNGAECSAPAAIDGIFLVYQGTSWKKNPHRPRHIEGICEKLHKGTVRVGFWVGKCAGGVKTGDAYTGWNSVSKIYIEEVAPPQS</sequence>
<dbReference type="InterPro" id="IPR057873">
    <property type="entry name" value="CTHRC1_C"/>
</dbReference>
<comment type="caution">
    <text evidence="3">The sequence shown here is derived from an EMBL/GenBank/DDBJ whole genome shotgun (WGS) entry which is preliminary data.</text>
</comment>
<dbReference type="PANTHER" id="PTHR24637:SF388">
    <property type="entry name" value="NEMATODE CUTICLE COLLAGEN N-TERMINAL DOMAIN-CONTAINING PROTEIN"/>
    <property type="match status" value="1"/>
</dbReference>
<feature type="domain" description="CTHRC1 C-terminal" evidence="2">
    <location>
        <begin position="141"/>
        <end position="276"/>
    </location>
</feature>
<feature type="compositionally biased region" description="Low complexity" evidence="1">
    <location>
        <begin position="63"/>
        <end position="81"/>
    </location>
</feature>
<reference evidence="3 4" key="1">
    <citation type="submission" date="2022-05" db="EMBL/GenBank/DDBJ databases">
        <authorList>
            <consortium name="Genoscope - CEA"/>
            <person name="William W."/>
        </authorList>
    </citation>
    <scope>NUCLEOTIDE SEQUENCE [LARGE SCALE GENOMIC DNA]</scope>
</reference>
<dbReference type="Pfam" id="PF01391">
    <property type="entry name" value="Collagen"/>
    <property type="match status" value="1"/>
</dbReference>
<feature type="non-terminal residue" evidence="3">
    <location>
        <position position="1"/>
    </location>
</feature>
<proteinExistence type="predicted"/>
<name>A0ABN8R971_9CNID</name>
<evidence type="ECO:0000313" key="3">
    <source>
        <dbReference type="EMBL" id="CAH3175925.1"/>
    </source>
</evidence>
<evidence type="ECO:0000313" key="4">
    <source>
        <dbReference type="Proteomes" id="UP001159405"/>
    </source>
</evidence>
<keyword evidence="4" id="KW-1185">Reference proteome</keyword>